<evidence type="ECO:0000256" key="1">
    <source>
        <dbReference type="ARBA" id="ARBA00009179"/>
    </source>
</evidence>
<dbReference type="SUPFAM" id="SSF50156">
    <property type="entry name" value="PDZ domain-like"/>
    <property type="match status" value="1"/>
</dbReference>
<dbReference type="GO" id="GO:0004175">
    <property type="term" value="F:endopeptidase activity"/>
    <property type="evidence" value="ECO:0007669"/>
    <property type="project" value="TreeGrafter"/>
</dbReference>
<keyword evidence="6" id="KW-0732">Signal</keyword>
<dbReference type="NCBIfam" id="TIGR00225">
    <property type="entry name" value="prc"/>
    <property type="match status" value="1"/>
</dbReference>
<dbReference type="SUPFAM" id="SSF52096">
    <property type="entry name" value="ClpP/crotonase"/>
    <property type="match status" value="1"/>
</dbReference>
<dbReference type="Gene3D" id="3.30.750.44">
    <property type="match status" value="1"/>
</dbReference>
<dbReference type="GO" id="GO:0008236">
    <property type="term" value="F:serine-type peptidase activity"/>
    <property type="evidence" value="ECO:0007669"/>
    <property type="project" value="UniProtKB-KW"/>
</dbReference>
<dbReference type="Gene3D" id="3.90.226.10">
    <property type="entry name" value="2-enoyl-CoA Hydratase, Chain A, domain 1"/>
    <property type="match status" value="1"/>
</dbReference>
<dbReference type="RefSeq" id="WP_130599876.1">
    <property type="nucleotide sequence ID" value="NZ_CP036200.1"/>
</dbReference>
<name>A0A411PHS2_9GAMM</name>
<dbReference type="InterPro" id="IPR004447">
    <property type="entry name" value="Peptidase_S41A"/>
</dbReference>
<comment type="similarity">
    <text evidence="1 5">Belongs to the peptidase S41A family.</text>
</comment>
<reference evidence="8 9" key="1">
    <citation type="submission" date="2019-02" db="EMBL/GenBank/DDBJ databases">
        <title>Shewanella sp. D4-2 isolated from Dokdo Island.</title>
        <authorList>
            <person name="Baek K."/>
        </authorList>
    </citation>
    <scope>NUCLEOTIDE SEQUENCE [LARGE SCALE GENOMIC DNA]</scope>
    <source>
        <strain evidence="8 9">D4-2</strain>
    </source>
</reference>
<dbReference type="Gene3D" id="2.30.42.10">
    <property type="match status" value="1"/>
</dbReference>
<dbReference type="PROSITE" id="PS50106">
    <property type="entry name" value="PDZ"/>
    <property type="match status" value="1"/>
</dbReference>
<dbReference type="InterPro" id="IPR005151">
    <property type="entry name" value="Tail-specific_protease"/>
</dbReference>
<dbReference type="Pfam" id="PF03572">
    <property type="entry name" value="Peptidase_S41"/>
    <property type="match status" value="1"/>
</dbReference>
<dbReference type="OrthoDB" id="9812068at2"/>
<dbReference type="GO" id="GO:0030288">
    <property type="term" value="C:outer membrane-bounded periplasmic space"/>
    <property type="evidence" value="ECO:0007669"/>
    <property type="project" value="TreeGrafter"/>
</dbReference>
<keyword evidence="9" id="KW-1185">Reference proteome</keyword>
<keyword evidence="2 5" id="KW-0645">Protease</keyword>
<dbReference type="AlphaFoldDB" id="A0A411PHS2"/>
<dbReference type="InterPro" id="IPR001478">
    <property type="entry name" value="PDZ"/>
</dbReference>
<dbReference type="GO" id="GO:0007165">
    <property type="term" value="P:signal transduction"/>
    <property type="evidence" value="ECO:0007669"/>
    <property type="project" value="TreeGrafter"/>
</dbReference>
<keyword evidence="4 5" id="KW-0720">Serine protease</keyword>
<keyword evidence="3 5" id="KW-0378">Hydrolase</keyword>
<evidence type="ECO:0000256" key="6">
    <source>
        <dbReference type="SAM" id="SignalP"/>
    </source>
</evidence>
<feature type="chain" id="PRO_5019225252" evidence="6">
    <location>
        <begin position="21"/>
        <end position="404"/>
    </location>
</feature>
<dbReference type="EMBL" id="CP036200">
    <property type="protein sequence ID" value="QBF83095.1"/>
    <property type="molecule type" value="Genomic_DNA"/>
</dbReference>
<dbReference type="PANTHER" id="PTHR32060:SF30">
    <property type="entry name" value="CARBOXY-TERMINAL PROCESSING PROTEASE CTPA"/>
    <property type="match status" value="1"/>
</dbReference>
<protein>
    <submittedName>
        <fullName evidence="8">S41 family peptidase</fullName>
    </submittedName>
</protein>
<dbReference type="GO" id="GO:0006508">
    <property type="term" value="P:proteolysis"/>
    <property type="evidence" value="ECO:0007669"/>
    <property type="project" value="UniProtKB-KW"/>
</dbReference>
<organism evidence="8 9">
    <name type="scientific">Shewanella maritima</name>
    <dbReference type="NCBI Taxonomy" id="2520507"/>
    <lineage>
        <taxon>Bacteria</taxon>
        <taxon>Pseudomonadati</taxon>
        <taxon>Pseudomonadota</taxon>
        <taxon>Gammaproteobacteria</taxon>
        <taxon>Alteromonadales</taxon>
        <taxon>Shewanellaceae</taxon>
        <taxon>Shewanella</taxon>
    </lineage>
</organism>
<dbReference type="SMART" id="SM00245">
    <property type="entry name" value="TSPc"/>
    <property type="match status" value="1"/>
</dbReference>
<dbReference type="SMART" id="SM00228">
    <property type="entry name" value="PDZ"/>
    <property type="match status" value="1"/>
</dbReference>
<evidence type="ECO:0000256" key="5">
    <source>
        <dbReference type="RuleBase" id="RU004404"/>
    </source>
</evidence>
<dbReference type="PANTHER" id="PTHR32060">
    <property type="entry name" value="TAIL-SPECIFIC PROTEASE"/>
    <property type="match status" value="1"/>
</dbReference>
<dbReference type="Proteomes" id="UP000291106">
    <property type="component" value="Chromosome"/>
</dbReference>
<evidence type="ECO:0000313" key="9">
    <source>
        <dbReference type="Proteomes" id="UP000291106"/>
    </source>
</evidence>
<evidence type="ECO:0000256" key="2">
    <source>
        <dbReference type="ARBA" id="ARBA00022670"/>
    </source>
</evidence>
<dbReference type="InterPro" id="IPR029045">
    <property type="entry name" value="ClpP/crotonase-like_dom_sf"/>
</dbReference>
<feature type="domain" description="PDZ" evidence="7">
    <location>
        <begin position="89"/>
        <end position="158"/>
    </location>
</feature>
<dbReference type="KEGG" id="smai:EXU30_10615"/>
<evidence type="ECO:0000256" key="3">
    <source>
        <dbReference type="ARBA" id="ARBA00022801"/>
    </source>
</evidence>
<evidence type="ECO:0000313" key="8">
    <source>
        <dbReference type="EMBL" id="QBF83095.1"/>
    </source>
</evidence>
<sequence length="404" mass="44089">MHQSLRYLACFICGVLVAMSVSLSSSEHTFIRAESSGQEYDLALLYDVIDTVETYYLNQVERPELIKAAIDGVFKHLDPYSGFLNRQAFQSLTDSNKGEYFGFGFEVATEGGKITVITPFAGSPAANAGIMPGDVISHFNEVEVTESNLNMVLTGIKQHSQQNQAINLTVVSDALDEQRELIISPSHVHIESIQARVINNIGYINIANFQSDAAKAIIKQSIAWQELQLDGVILDVRNNPGGLLDQAIEIADLFLDKGRIVSTQGRFFDANEDYYASKHTIFNQLPVAVLINKGSASASEVLAAALQENDRAVLLGEKSFGKGTVQSLIPMLSQGNAIKLTIAKYNTPKGNDIHSVGIAPDIKVDFNTVSTNTNVPIITAYNLDDPLKDLHISSAINWISQNNN</sequence>
<evidence type="ECO:0000259" key="7">
    <source>
        <dbReference type="PROSITE" id="PS50106"/>
    </source>
</evidence>
<evidence type="ECO:0000256" key="4">
    <source>
        <dbReference type="ARBA" id="ARBA00022825"/>
    </source>
</evidence>
<gene>
    <name evidence="8" type="ORF">EXU30_10615</name>
</gene>
<dbReference type="InterPro" id="IPR036034">
    <property type="entry name" value="PDZ_sf"/>
</dbReference>
<accession>A0A411PHS2</accession>
<proteinExistence type="inferred from homology"/>
<dbReference type="CDD" id="cd07560">
    <property type="entry name" value="Peptidase_S41_CPP"/>
    <property type="match status" value="1"/>
</dbReference>
<feature type="signal peptide" evidence="6">
    <location>
        <begin position="1"/>
        <end position="20"/>
    </location>
</feature>